<evidence type="ECO:0000256" key="3">
    <source>
        <dbReference type="ARBA" id="ARBA00022842"/>
    </source>
</evidence>
<dbReference type="Pfam" id="PF13378">
    <property type="entry name" value="MR_MLE_C"/>
    <property type="match status" value="1"/>
</dbReference>
<dbReference type="GO" id="GO:0016052">
    <property type="term" value="P:carbohydrate catabolic process"/>
    <property type="evidence" value="ECO:0007669"/>
    <property type="project" value="TreeGrafter"/>
</dbReference>
<dbReference type="PANTHER" id="PTHR13794">
    <property type="entry name" value="ENOLASE SUPERFAMILY, MANDELATE RACEMASE"/>
    <property type="match status" value="1"/>
</dbReference>
<comment type="caution">
    <text evidence="5">The sequence shown here is derived from an EMBL/GenBank/DDBJ whole genome shotgun (WGS) entry which is preliminary data.</text>
</comment>
<accession>A0A432PDA6</accession>
<gene>
    <name evidence="5" type="ORF">EFQ99_29560</name>
</gene>
<keyword evidence="6" id="KW-1185">Reference proteome</keyword>
<protein>
    <submittedName>
        <fullName evidence="5">Mandelate racemase/muconate lactonizing enzyme family protein</fullName>
    </submittedName>
</protein>
<dbReference type="SFLD" id="SFLDS00001">
    <property type="entry name" value="Enolase"/>
    <property type="match status" value="1"/>
</dbReference>
<dbReference type="Gene3D" id="3.30.390.10">
    <property type="entry name" value="Enolase-like, N-terminal domain"/>
    <property type="match status" value="1"/>
</dbReference>
<keyword evidence="3" id="KW-0460">Magnesium</keyword>
<dbReference type="PANTHER" id="PTHR13794:SF58">
    <property type="entry name" value="MITOCHONDRIAL ENOLASE SUPERFAMILY MEMBER 1"/>
    <property type="match status" value="1"/>
</dbReference>
<dbReference type="GO" id="GO:0000287">
    <property type="term" value="F:magnesium ion binding"/>
    <property type="evidence" value="ECO:0007669"/>
    <property type="project" value="TreeGrafter"/>
</dbReference>
<reference evidence="6" key="1">
    <citation type="submission" date="2018-11" db="EMBL/GenBank/DDBJ databases">
        <title>Rhizobium chutanense sp. nov., isolated from root nodules of Phaseolus vulgaris in China.</title>
        <authorList>
            <person name="Huo Y."/>
        </authorList>
    </citation>
    <scope>NUCLEOTIDE SEQUENCE [LARGE SCALE GENOMIC DNA]</scope>
    <source>
        <strain evidence="6">CCBAU 65647</strain>
    </source>
</reference>
<dbReference type="GO" id="GO:0016836">
    <property type="term" value="F:hydro-lyase activity"/>
    <property type="evidence" value="ECO:0007669"/>
    <property type="project" value="TreeGrafter"/>
</dbReference>
<dbReference type="OrthoDB" id="9802699at2"/>
<dbReference type="InterPro" id="IPR046945">
    <property type="entry name" value="RHMD-like"/>
</dbReference>
<sequence length="383" mass="40912">MTVPSIERIDCFQVRWPMPEPLANSISVFRERAALIVSVTAGGKTGWGETWAQPLAAETIITGSIGPAILGADASAPRAIWDSMIRLLGRDRSGITHMAISALDMAIWDVAARIEDMSLARRLGGAVQSSLPTYASGPFLKTGSDPYADMVPEIEGYLARGFNAVKLRLGADFRSDLKVLEQIRMRFGDDLPVMVDFNQGLTRLDAGRILGELPAFGILFAEEPLQPDDTEGYAELGTRSATPIAAGESLAGVRRFKDLIAANALAVVQPDVALCGGVTEYMRIAALGEAHGLPVVPHVWSTSVIHATSLQLAALAPKGRGYGFPMPTFEIDPTPNALMELGGKVAVNSDGTIDVPDKPGTGLDLDAERLSPFTKSRSFVDRQ</sequence>
<keyword evidence="2" id="KW-0479">Metal-binding</keyword>
<evidence type="ECO:0000256" key="1">
    <source>
        <dbReference type="ARBA" id="ARBA00001946"/>
    </source>
</evidence>
<proteinExistence type="predicted"/>
<dbReference type="EMBL" id="RJTH01000015">
    <property type="protein sequence ID" value="RUM20475.1"/>
    <property type="molecule type" value="Genomic_DNA"/>
</dbReference>
<name>A0A432PDA6_9HYPH</name>
<evidence type="ECO:0000259" key="4">
    <source>
        <dbReference type="SMART" id="SM00922"/>
    </source>
</evidence>
<dbReference type="CDD" id="cd03316">
    <property type="entry name" value="MR_like"/>
    <property type="match status" value="1"/>
</dbReference>
<dbReference type="SMART" id="SM00922">
    <property type="entry name" value="MR_MLE"/>
    <property type="match status" value="1"/>
</dbReference>
<dbReference type="InterPro" id="IPR029065">
    <property type="entry name" value="Enolase_C-like"/>
</dbReference>
<dbReference type="AlphaFoldDB" id="A0A432PDA6"/>
<evidence type="ECO:0000256" key="2">
    <source>
        <dbReference type="ARBA" id="ARBA00022723"/>
    </source>
</evidence>
<dbReference type="InterPro" id="IPR029017">
    <property type="entry name" value="Enolase-like_N"/>
</dbReference>
<dbReference type="InterPro" id="IPR013341">
    <property type="entry name" value="Mandelate_racemase_N_dom"/>
</dbReference>
<dbReference type="InterPro" id="IPR036849">
    <property type="entry name" value="Enolase-like_C_sf"/>
</dbReference>
<dbReference type="SUPFAM" id="SSF51604">
    <property type="entry name" value="Enolase C-terminal domain-like"/>
    <property type="match status" value="1"/>
</dbReference>
<dbReference type="Proteomes" id="UP000278823">
    <property type="component" value="Unassembled WGS sequence"/>
</dbReference>
<evidence type="ECO:0000313" key="5">
    <source>
        <dbReference type="EMBL" id="RUM20475.1"/>
    </source>
</evidence>
<dbReference type="SFLD" id="SFLDG00179">
    <property type="entry name" value="mandelate_racemase"/>
    <property type="match status" value="1"/>
</dbReference>
<dbReference type="SUPFAM" id="SSF54826">
    <property type="entry name" value="Enolase N-terminal domain-like"/>
    <property type="match status" value="1"/>
</dbReference>
<dbReference type="RefSeq" id="WP_126924694.1">
    <property type="nucleotide sequence ID" value="NZ_ML133699.1"/>
</dbReference>
<feature type="domain" description="Mandelate racemase/muconate lactonizing enzyme C-terminal" evidence="4">
    <location>
        <begin position="147"/>
        <end position="243"/>
    </location>
</feature>
<dbReference type="Gene3D" id="3.20.20.120">
    <property type="entry name" value="Enolase-like C-terminal domain"/>
    <property type="match status" value="1"/>
</dbReference>
<dbReference type="InterPro" id="IPR013342">
    <property type="entry name" value="Mandelate_racemase_C"/>
</dbReference>
<evidence type="ECO:0000313" key="6">
    <source>
        <dbReference type="Proteomes" id="UP000278823"/>
    </source>
</evidence>
<comment type="cofactor">
    <cofactor evidence="1">
        <name>Mg(2+)</name>
        <dbReference type="ChEBI" id="CHEBI:18420"/>
    </cofactor>
</comment>
<organism evidence="5 6">
    <name type="scientific">Rhizobium vallis</name>
    <dbReference type="NCBI Taxonomy" id="634290"/>
    <lineage>
        <taxon>Bacteria</taxon>
        <taxon>Pseudomonadati</taxon>
        <taxon>Pseudomonadota</taxon>
        <taxon>Alphaproteobacteria</taxon>
        <taxon>Hyphomicrobiales</taxon>
        <taxon>Rhizobiaceae</taxon>
        <taxon>Rhizobium/Agrobacterium group</taxon>
        <taxon>Rhizobium</taxon>
    </lineage>
</organism>
<dbReference type="Pfam" id="PF02746">
    <property type="entry name" value="MR_MLE_N"/>
    <property type="match status" value="1"/>
</dbReference>